<keyword evidence="9" id="KW-0325">Glycoprotein</keyword>
<dbReference type="InterPro" id="IPR005390">
    <property type="entry name" value="NeuromedU_rcpt"/>
</dbReference>
<gene>
    <name evidence="14" type="ORF">LOTGIDRAFT_91538</name>
</gene>
<evidence type="ECO:0000256" key="1">
    <source>
        <dbReference type="ARBA" id="ARBA00004651"/>
    </source>
</evidence>
<evidence type="ECO:0000256" key="11">
    <source>
        <dbReference type="RuleBase" id="RU000688"/>
    </source>
</evidence>
<dbReference type="PANTHER" id="PTHR24243:SF208">
    <property type="entry name" value="PYROKININ-1 RECEPTOR"/>
    <property type="match status" value="1"/>
</dbReference>
<keyword evidence="7" id="KW-1015">Disulfide bond</keyword>
<dbReference type="PRINTS" id="PR00237">
    <property type="entry name" value="GPCRRHODOPSN"/>
</dbReference>
<feature type="transmembrane region" description="Helical" evidence="12">
    <location>
        <begin position="246"/>
        <end position="265"/>
    </location>
</feature>
<dbReference type="PROSITE" id="PS50262">
    <property type="entry name" value="G_PROTEIN_RECEP_F1_2"/>
    <property type="match status" value="1"/>
</dbReference>
<feature type="transmembrane region" description="Helical" evidence="12">
    <location>
        <begin position="285"/>
        <end position="311"/>
    </location>
</feature>
<dbReference type="GeneID" id="20252918"/>
<evidence type="ECO:0000256" key="10">
    <source>
        <dbReference type="ARBA" id="ARBA00023224"/>
    </source>
</evidence>
<feature type="non-terminal residue" evidence="14">
    <location>
        <position position="1"/>
    </location>
</feature>
<dbReference type="InterPro" id="IPR000276">
    <property type="entry name" value="GPCR_Rhodpsn"/>
</dbReference>
<evidence type="ECO:0000313" key="15">
    <source>
        <dbReference type="Proteomes" id="UP000030746"/>
    </source>
</evidence>
<evidence type="ECO:0000256" key="6">
    <source>
        <dbReference type="ARBA" id="ARBA00023136"/>
    </source>
</evidence>
<dbReference type="OMA" id="NEWLYIL"/>
<reference evidence="14 15" key="1">
    <citation type="journal article" date="2013" name="Nature">
        <title>Insights into bilaterian evolution from three spiralian genomes.</title>
        <authorList>
            <person name="Simakov O."/>
            <person name="Marletaz F."/>
            <person name="Cho S.J."/>
            <person name="Edsinger-Gonzales E."/>
            <person name="Havlak P."/>
            <person name="Hellsten U."/>
            <person name="Kuo D.H."/>
            <person name="Larsson T."/>
            <person name="Lv J."/>
            <person name="Arendt D."/>
            <person name="Savage R."/>
            <person name="Osoegawa K."/>
            <person name="de Jong P."/>
            <person name="Grimwood J."/>
            <person name="Chapman J.A."/>
            <person name="Shapiro H."/>
            <person name="Aerts A."/>
            <person name="Otillar R.P."/>
            <person name="Terry A.Y."/>
            <person name="Boore J.L."/>
            <person name="Grigoriev I.V."/>
            <person name="Lindberg D.R."/>
            <person name="Seaver E.C."/>
            <person name="Weisblat D.A."/>
            <person name="Putnam N.H."/>
            <person name="Rokhsar D.S."/>
        </authorList>
    </citation>
    <scope>NUCLEOTIDE SEQUENCE [LARGE SCALE GENOMIC DNA]</scope>
</reference>
<feature type="transmembrane region" description="Helical" evidence="12">
    <location>
        <begin position="95"/>
        <end position="117"/>
    </location>
</feature>
<dbReference type="GO" id="GO:0001607">
    <property type="term" value="F:neuromedin U receptor activity"/>
    <property type="evidence" value="ECO:0007669"/>
    <property type="project" value="InterPro"/>
</dbReference>
<dbReference type="EMBL" id="KB203566">
    <property type="protein sequence ID" value="ESO84041.1"/>
    <property type="molecule type" value="Genomic_DNA"/>
</dbReference>
<evidence type="ECO:0000256" key="4">
    <source>
        <dbReference type="ARBA" id="ARBA00022989"/>
    </source>
</evidence>
<dbReference type="RefSeq" id="XP_009065169.1">
    <property type="nucleotide sequence ID" value="XM_009066921.1"/>
</dbReference>
<evidence type="ECO:0000256" key="2">
    <source>
        <dbReference type="ARBA" id="ARBA00022475"/>
    </source>
</evidence>
<accession>V3ZT17</accession>
<keyword evidence="6 12" id="KW-0472">Membrane</keyword>
<evidence type="ECO:0000256" key="7">
    <source>
        <dbReference type="ARBA" id="ARBA00023157"/>
    </source>
</evidence>
<dbReference type="PRINTS" id="PR01565">
    <property type="entry name" value="NEUROMEDINUR"/>
</dbReference>
<dbReference type="CDD" id="cd15134">
    <property type="entry name" value="7tmA_capaR"/>
    <property type="match status" value="1"/>
</dbReference>
<feature type="transmembrane region" description="Helical" evidence="12">
    <location>
        <begin position="57"/>
        <end position="75"/>
    </location>
</feature>
<dbReference type="OrthoDB" id="5962705at2759"/>
<dbReference type="PROSITE" id="PS00237">
    <property type="entry name" value="G_PROTEIN_RECEP_F1_1"/>
    <property type="match status" value="1"/>
</dbReference>
<dbReference type="Proteomes" id="UP000030746">
    <property type="component" value="Unassembled WGS sequence"/>
</dbReference>
<keyword evidence="4 12" id="KW-1133">Transmembrane helix</keyword>
<evidence type="ECO:0000256" key="3">
    <source>
        <dbReference type="ARBA" id="ARBA00022692"/>
    </source>
</evidence>
<keyword evidence="3 11" id="KW-0812">Transmembrane</keyword>
<sequence>DEVSYLNSILGEKYISKPAVVCLTLIYAVIFVTGVLGNVFTCIVILKNKSMHTTTNYYLLSLAVSDITTLLLALPPDVSSIWEAYPWRFGTFFCIVKSFISEMTSYASVLTITAFTAERYVAICRPLLSQSLSSLSRAVKIIISVWIIACLCALPYPVHTRVFYEVLHPETGEPLTDSLLCNIPAKWRSGMSYMFQFSTFAFFIIPMIVISIVYILIGVELWNSQLGIDNNKNKQAAIQASNARKAVLKMLVAVVIAFFLCWAPFHAQRLMTSYVSQWTNRLLEIQTWLFYVSGVLYFVSSTVNPILYNVMSRKYRQAFKRTLCRCCLGN</sequence>
<feature type="non-terminal residue" evidence="14">
    <location>
        <position position="330"/>
    </location>
</feature>
<organism evidence="14 15">
    <name type="scientific">Lottia gigantea</name>
    <name type="common">Giant owl limpet</name>
    <dbReference type="NCBI Taxonomy" id="225164"/>
    <lineage>
        <taxon>Eukaryota</taxon>
        <taxon>Metazoa</taxon>
        <taxon>Spiralia</taxon>
        <taxon>Lophotrochozoa</taxon>
        <taxon>Mollusca</taxon>
        <taxon>Gastropoda</taxon>
        <taxon>Patellogastropoda</taxon>
        <taxon>Lottioidea</taxon>
        <taxon>Lottiidae</taxon>
        <taxon>Lottia</taxon>
    </lineage>
</organism>
<dbReference type="AlphaFoldDB" id="V3ZT17"/>
<evidence type="ECO:0000256" key="9">
    <source>
        <dbReference type="ARBA" id="ARBA00023180"/>
    </source>
</evidence>
<name>V3ZT17_LOTGI</name>
<comment type="subcellular location">
    <subcellularLocation>
        <location evidence="1">Cell membrane</location>
        <topology evidence="1">Multi-pass membrane protein</topology>
    </subcellularLocation>
</comment>
<dbReference type="InterPro" id="IPR017452">
    <property type="entry name" value="GPCR_Rhodpsn_7TM"/>
</dbReference>
<evidence type="ECO:0000256" key="8">
    <source>
        <dbReference type="ARBA" id="ARBA00023170"/>
    </source>
</evidence>
<proteinExistence type="inferred from homology"/>
<keyword evidence="10 11" id="KW-0807">Transducer</keyword>
<feature type="transmembrane region" description="Helical" evidence="12">
    <location>
        <begin position="138"/>
        <end position="158"/>
    </location>
</feature>
<feature type="transmembrane region" description="Helical" evidence="12">
    <location>
        <begin position="193"/>
        <end position="217"/>
    </location>
</feature>
<protein>
    <recommendedName>
        <fullName evidence="13">G-protein coupled receptors family 1 profile domain-containing protein</fullName>
    </recommendedName>
</protein>
<evidence type="ECO:0000259" key="13">
    <source>
        <dbReference type="PROSITE" id="PS50262"/>
    </source>
</evidence>
<dbReference type="GO" id="GO:0005886">
    <property type="term" value="C:plasma membrane"/>
    <property type="evidence" value="ECO:0007669"/>
    <property type="project" value="UniProtKB-SubCell"/>
</dbReference>
<dbReference type="PANTHER" id="PTHR24243">
    <property type="entry name" value="G-PROTEIN COUPLED RECEPTOR"/>
    <property type="match status" value="1"/>
</dbReference>
<dbReference type="Gene3D" id="1.20.1070.10">
    <property type="entry name" value="Rhodopsin 7-helix transmembrane proteins"/>
    <property type="match status" value="1"/>
</dbReference>
<keyword evidence="8 11" id="KW-0675">Receptor</keyword>
<dbReference type="Pfam" id="PF00001">
    <property type="entry name" value="7tm_1"/>
    <property type="match status" value="1"/>
</dbReference>
<comment type="similarity">
    <text evidence="11">Belongs to the G-protein coupled receptor 1 family.</text>
</comment>
<keyword evidence="15" id="KW-1185">Reference proteome</keyword>
<dbReference type="HOGENOM" id="CLU_009579_6_5_1"/>
<dbReference type="KEGG" id="lgi:LOTGIDRAFT_91538"/>
<evidence type="ECO:0000256" key="12">
    <source>
        <dbReference type="SAM" id="Phobius"/>
    </source>
</evidence>
<dbReference type="SUPFAM" id="SSF81321">
    <property type="entry name" value="Family A G protein-coupled receptor-like"/>
    <property type="match status" value="1"/>
</dbReference>
<keyword evidence="2" id="KW-1003">Cell membrane</keyword>
<feature type="domain" description="G-protein coupled receptors family 1 profile" evidence="13">
    <location>
        <begin position="37"/>
        <end position="308"/>
    </location>
</feature>
<keyword evidence="5 11" id="KW-0297">G-protein coupled receptor</keyword>
<dbReference type="CTD" id="20252918"/>
<evidence type="ECO:0000256" key="5">
    <source>
        <dbReference type="ARBA" id="ARBA00023040"/>
    </source>
</evidence>
<evidence type="ECO:0000313" key="14">
    <source>
        <dbReference type="EMBL" id="ESO84041.1"/>
    </source>
</evidence>
<feature type="transmembrane region" description="Helical" evidence="12">
    <location>
        <begin position="25"/>
        <end position="45"/>
    </location>
</feature>